<dbReference type="AlphaFoldDB" id="A0AAP0HSU6"/>
<feature type="region of interest" description="Disordered" evidence="2">
    <location>
        <begin position="1"/>
        <end position="40"/>
    </location>
</feature>
<feature type="compositionally biased region" description="Polar residues" evidence="2">
    <location>
        <begin position="1"/>
        <end position="11"/>
    </location>
</feature>
<protein>
    <recommendedName>
        <fullName evidence="5">WEB family protein</fullName>
    </recommendedName>
</protein>
<accession>A0AAP0HSU6</accession>
<dbReference type="EMBL" id="JBBNAE010000009">
    <property type="protein sequence ID" value="KAK9095922.1"/>
    <property type="molecule type" value="Genomic_DNA"/>
</dbReference>
<feature type="compositionally biased region" description="Basic and acidic residues" evidence="2">
    <location>
        <begin position="13"/>
        <end position="23"/>
    </location>
</feature>
<feature type="coiled-coil region" evidence="1">
    <location>
        <begin position="61"/>
        <end position="109"/>
    </location>
</feature>
<keyword evidence="1" id="KW-0175">Coiled coil</keyword>
<keyword evidence="4" id="KW-1185">Reference proteome</keyword>
<name>A0AAP0HSU6_9MAGN</name>
<proteinExistence type="predicted"/>
<evidence type="ECO:0000256" key="2">
    <source>
        <dbReference type="SAM" id="MobiDB-lite"/>
    </source>
</evidence>
<sequence>MTPKPSSSTPKKGTIDLKQETTRELSTPSTPISASSTPLNNSTIYNIEHDGEKELALANMLKRLEAGLEDTKKELNVLKERESETEIALASLNAELHKNMSKLAEAEAVAAAAKAEVLTRKSSTSQVPNNCDDIHRAARCEEDTKRRATGSIVRMDQRSTLAQLLSLSQDISAVRKQKKMMKKKPIVPTLGDIFSSKKKSSPTTLHNLSFAASQMYFS</sequence>
<comment type="caution">
    <text evidence="3">The sequence shown here is derived from an EMBL/GenBank/DDBJ whole genome shotgun (WGS) entry which is preliminary data.</text>
</comment>
<reference evidence="3 4" key="1">
    <citation type="submission" date="2024-01" db="EMBL/GenBank/DDBJ databases">
        <title>Genome assemblies of Stephania.</title>
        <authorList>
            <person name="Yang L."/>
        </authorList>
    </citation>
    <scope>NUCLEOTIDE SEQUENCE [LARGE SCALE GENOMIC DNA]</scope>
    <source>
        <strain evidence="3">QJT</strain>
        <tissue evidence="3">Leaf</tissue>
    </source>
</reference>
<evidence type="ECO:0000313" key="4">
    <source>
        <dbReference type="Proteomes" id="UP001417504"/>
    </source>
</evidence>
<evidence type="ECO:0000256" key="1">
    <source>
        <dbReference type="SAM" id="Coils"/>
    </source>
</evidence>
<evidence type="ECO:0008006" key="5">
    <source>
        <dbReference type="Google" id="ProtNLM"/>
    </source>
</evidence>
<organism evidence="3 4">
    <name type="scientific">Stephania japonica</name>
    <dbReference type="NCBI Taxonomy" id="461633"/>
    <lineage>
        <taxon>Eukaryota</taxon>
        <taxon>Viridiplantae</taxon>
        <taxon>Streptophyta</taxon>
        <taxon>Embryophyta</taxon>
        <taxon>Tracheophyta</taxon>
        <taxon>Spermatophyta</taxon>
        <taxon>Magnoliopsida</taxon>
        <taxon>Ranunculales</taxon>
        <taxon>Menispermaceae</taxon>
        <taxon>Menispermoideae</taxon>
        <taxon>Cissampelideae</taxon>
        <taxon>Stephania</taxon>
    </lineage>
</organism>
<feature type="compositionally biased region" description="Low complexity" evidence="2">
    <location>
        <begin position="26"/>
        <end position="38"/>
    </location>
</feature>
<gene>
    <name evidence="3" type="ORF">Sjap_021419</name>
</gene>
<evidence type="ECO:0000313" key="3">
    <source>
        <dbReference type="EMBL" id="KAK9095922.1"/>
    </source>
</evidence>
<dbReference type="Proteomes" id="UP001417504">
    <property type="component" value="Unassembled WGS sequence"/>
</dbReference>